<dbReference type="AlphaFoldDB" id="A0A7C2R104"/>
<comment type="caution">
    <text evidence="1">The sequence shown here is derived from an EMBL/GenBank/DDBJ whole genome shotgun (WGS) entry which is preliminary data.</text>
</comment>
<gene>
    <name evidence="1" type="ORF">ENO10_03315</name>
</gene>
<evidence type="ECO:0000313" key="1">
    <source>
        <dbReference type="EMBL" id="HER40228.1"/>
    </source>
</evidence>
<accession>A0A7C2R104</accession>
<dbReference type="EMBL" id="DSEE01000242">
    <property type="protein sequence ID" value="HER40228.1"/>
    <property type="molecule type" value="Genomic_DNA"/>
</dbReference>
<sequence length="128" mass="15218">MNFIISEKYREQKEDILKLIKEFDQRGQLFGNGVRNKIKIFDLQGREVNIKSFKVPNLVNKVAYRFFRKSKAQRSFEYAHQLLSRGIGTPYPIAYAEEKDGPFFKKSFYVSEHLQSDLTYRTLVQQRD</sequence>
<protein>
    <submittedName>
        <fullName evidence="1">Kdo domain containing protein</fullName>
    </submittedName>
</protein>
<dbReference type="Proteomes" id="UP000885753">
    <property type="component" value="Unassembled WGS sequence"/>
</dbReference>
<name>A0A7C2R104_9FLAO</name>
<organism evidence="1">
    <name type="scientific">Salinimicrobium catena</name>
    <dbReference type="NCBI Taxonomy" id="390640"/>
    <lineage>
        <taxon>Bacteria</taxon>
        <taxon>Pseudomonadati</taxon>
        <taxon>Bacteroidota</taxon>
        <taxon>Flavobacteriia</taxon>
        <taxon>Flavobacteriales</taxon>
        <taxon>Flavobacteriaceae</taxon>
        <taxon>Salinimicrobium</taxon>
    </lineage>
</organism>
<proteinExistence type="predicted"/>
<feature type="non-terminal residue" evidence="1">
    <location>
        <position position="128"/>
    </location>
</feature>
<reference evidence="1" key="1">
    <citation type="journal article" date="2020" name="mSystems">
        <title>Genome- and Community-Level Interaction Insights into Carbon Utilization and Element Cycling Functions of Hydrothermarchaeota in Hydrothermal Sediment.</title>
        <authorList>
            <person name="Zhou Z."/>
            <person name="Liu Y."/>
            <person name="Xu W."/>
            <person name="Pan J."/>
            <person name="Luo Z.H."/>
            <person name="Li M."/>
        </authorList>
    </citation>
    <scope>NUCLEOTIDE SEQUENCE [LARGE SCALE GENOMIC DNA]</scope>
    <source>
        <strain evidence="1">SpSt-1235</strain>
    </source>
</reference>